<evidence type="ECO:0000256" key="1">
    <source>
        <dbReference type="SAM" id="MobiDB-lite"/>
    </source>
</evidence>
<dbReference type="InterPro" id="IPR054448">
    <property type="entry name" value="HTH_put_ascomycetes"/>
</dbReference>
<feature type="compositionally biased region" description="Polar residues" evidence="1">
    <location>
        <begin position="82"/>
        <end position="92"/>
    </location>
</feature>
<comment type="caution">
    <text evidence="3">The sequence shown here is derived from an EMBL/GenBank/DDBJ whole genome shotgun (WGS) entry which is preliminary data.</text>
</comment>
<dbReference type="AlphaFoldDB" id="A0A9P4IXQ2"/>
<dbReference type="OrthoDB" id="4085451at2759"/>
<feature type="region of interest" description="Disordered" evidence="1">
    <location>
        <begin position="1"/>
        <end position="93"/>
    </location>
</feature>
<keyword evidence="4" id="KW-1185">Reference proteome</keyword>
<organism evidence="3 4">
    <name type="scientific">Myriangium duriaei CBS 260.36</name>
    <dbReference type="NCBI Taxonomy" id="1168546"/>
    <lineage>
        <taxon>Eukaryota</taxon>
        <taxon>Fungi</taxon>
        <taxon>Dikarya</taxon>
        <taxon>Ascomycota</taxon>
        <taxon>Pezizomycotina</taxon>
        <taxon>Dothideomycetes</taxon>
        <taxon>Dothideomycetidae</taxon>
        <taxon>Myriangiales</taxon>
        <taxon>Myriangiaceae</taxon>
        <taxon>Myriangium</taxon>
    </lineage>
</organism>
<gene>
    <name evidence="3" type="ORF">K461DRAFT_324252</name>
</gene>
<dbReference type="Proteomes" id="UP000799439">
    <property type="component" value="Unassembled WGS sequence"/>
</dbReference>
<accession>A0A9P4IXQ2</accession>
<evidence type="ECO:0000259" key="2">
    <source>
        <dbReference type="Pfam" id="PF22943"/>
    </source>
</evidence>
<dbReference type="EMBL" id="ML996092">
    <property type="protein sequence ID" value="KAF2148774.1"/>
    <property type="molecule type" value="Genomic_DNA"/>
</dbReference>
<reference evidence="3" key="1">
    <citation type="journal article" date="2020" name="Stud. Mycol.">
        <title>101 Dothideomycetes genomes: a test case for predicting lifestyles and emergence of pathogens.</title>
        <authorList>
            <person name="Haridas S."/>
            <person name="Albert R."/>
            <person name="Binder M."/>
            <person name="Bloem J."/>
            <person name="Labutti K."/>
            <person name="Salamov A."/>
            <person name="Andreopoulos B."/>
            <person name="Baker S."/>
            <person name="Barry K."/>
            <person name="Bills G."/>
            <person name="Bluhm B."/>
            <person name="Cannon C."/>
            <person name="Castanera R."/>
            <person name="Culley D."/>
            <person name="Daum C."/>
            <person name="Ezra D."/>
            <person name="Gonzalez J."/>
            <person name="Henrissat B."/>
            <person name="Kuo A."/>
            <person name="Liang C."/>
            <person name="Lipzen A."/>
            <person name="Lutzoni F."/>
            <person name="Magnuson J."/>
            <person name="Mondo S."/>
            <person name="Nolan M."/>
            <person name="Ohm R."/>
            <person name="Pangilinan J."/>
            <person name="Park H.-J."/>
            <person name="Ramirez L."/>
            <person name="Alfaro M."/>
            <person name="Sun H."/>
            <person name="Tritt A."/>
            <person name="Yoshinaga Y."/>
            <person name="Zwiers L.-H."/>
            <person name="Turgeon B."/>
            <person name="Goodwin S."/>
            <person name="Spatafora J."/>
            <person name="Crous P."/>
            <person name="Grigoriev I."/>
        </authorList>
    </citation>
    <scope>NUCLEOTIDE SEQUENCE</scope>
    <source>
        <strain evidence="3">CBS 260.36</strain>
    </source>
</reference>
<dbReference type="Pfam" id="PF22943">
    <property type="entry name" value="HTH_68"/>
    <property type="match status" value="1"/>
</dbReference>
<feature type="domain" description="Helix-turn-helix" evidence="2">
    <location>
        <begin position="163"/>
        <end position="206"/>
    </location>
</feature>
<sequence length="213" mass="22693">MGSSTSKAQRAAGTVARKYPARAPPPSTSNTVPRPPPAANHQPGPTVHPQPHAAPKRDEAINLDASDPDFARSLRSLGAVQPNPTQSPSSRFSAMLDSKTPQATNSAYANAPIAAARGGPPVGPDPRMNPALQVLDAREKWQALADREAGEFGRRGFEGRELMDVGTLRRALILRDRRGVGEERIEQMLELKKGTLRRLGGQGVVGVSEMGVD</sequence>
<evidence type="ECO:0000313" key="4">
    <source>
        <dbReference type="Proteomes" id="UP000799439"/>
    </source>
</evidence>
<feature type="compositionally biased region" description="Pro residues" evidence="1">
    <location>
        <begin position="22"/>
        <end position="38"/>
    </location>
</feature>
<proteinExistence type="predicted"/>
<evidence type="ECO:0000313" key="3">
    <source>
        <dbReference type="EMBL" id="KAF2148774.1"/>
    </source>
</evidence>
<protein>
    <recommendedName>
        <fullName evidence="2">Helix-turn-helix domain-containing protein</fullName>
    </recommendedName>
</protein>
<name>A0A9P4IXQ2_9PEZI</name>